<reference evidence="2" key="1">
    <citation type="journal article" date="2019" name="Beilstein J. Org. Chem.">
        <title>Nanangenines: drimane sesquiterpenoids as the dominant metabolite cohort of a novel Australian fungus, Aspergillus nanangensis.</title>
        <authorList>
            <person name="Lacey H.J."/>
            <person name="Gilchrist C.L.M."/>
            <person name="Crombie A."/>
            <person name="Kalaitzis J.A."/>
            <person name="Vuong D."/>
            <person name="Rutledge P.J."/>
            <person name="Turner P."/>
            <person name="Pitt J.I."/>
            <person name="Lacey E."/>
            <person name="Chooi Y.H."/>
            <person name="Piggott A.M."/>
        </authorList>
    </citation>
    <scope>NUCLEOTIDE SEQUENCE</scope>
    <source>
        <strain evidence="2">MST-FP2251</strain>
    </source>
</reference>
<proteinExistence type="predicted"/>
<evidence type="ECO:0000313" key="2">
    <source>
        <dbReference type="EMBL" id="KAF9888430.1"/>
    </source>
</evidence>
<sequence length="778" mass="87028">MPLQTSLGKLTPQKQHALIQKYNISIEGPIRSHDWPRNYASLFGLVRDIEKIRYEEYYQADLENDNQRLLHVAQMRNRVSKLVSQAHRLRESLDNEETWRLETEHLVLERFTTEVDWWVRPMLLSLWGYNVLIIDYSHVCGQRRWLSDFQALPSCPSAAAELQCIRQGRRLCCCEEILRAKLLAEPFTQPAFVTKASCTIVDKSMPEIQRRILAHHKPDRVLGLGRTDEMKGLLATSPNITATVTKDGMNAYFPFLVLEAKSEKNTVGFESVERQTAFPIRTMVNIQKALETASAGPLDPLRIIDLWHGCILRHDSALQLFLIIDLICDWARDIFIDHVLRCLRQCASPRLSVAHPDLSPSSISDGEFSLSSERQRIPPTSSDTINGHQVSITPDPADVVMDEVPNAPGGDISMVGTSSLVLFSGADLNTSENAPGEELSESPDILRSWRQLVSIKSDKDVQLTFRRISLPETMHELHSVIRALAGDTDLIESAQMVLALLSPDNPFIITSDFVNRLQRAWGKPSPDPPAHDEPLLYASLTWRASFDYVDWVLTKELSCITATPTAMAKLTIIGRASSGYLFPEGGLQPTTLGKRLIHPLRYLPAAELIQAASRNQTLHLQIRLGCANPAGWIEDHEKSMHSRHLWDCLDSNPEAFSQCAQNVYSSVRGTPPDFQSSNAIDIPLPLQVPEIAKERPIALLKKPGGIVDSLGPPYSIFSFNREDAECPSVIGNAVRSFLRDGFGCFYGNNEPLSVDDRMTLAAVVEDWAKPNLSPASML</sequence>
<accession>A0AAD4GTA1</accession>
<dbReference type="EMBL" id="VCAU01000047">
    <property type="protein sequence ID" value="KAF9888430.1"/>
    <property type="molecule type" value="Genomic_DNA"/>
</dbReference>
<dbReference type="Proteomes" id="UP001194746">
    <property type="component" value="Unassembled WGS sequence"/>
</dbReference>
<organism evidence="2 3">
    <name type="scientific">Aspergillus nanangensis</name>
    <dbReference type="NCBI Taxonomy" id="2582783"/>
    <lineage>
        <taxon>Eukaryota</taxon>
        <taxon>Fungi</taxon>
        <taxon>Dikarya</taxon>
        <taxon>Ascomycota</taxon>
        <taxon>Pezizomycotina</taxon>
        <taxon>Eurotiomycetes</taxon>
        <taxon>Eurotiomycetidae</taxon>
        <taxon>Eurotiales</taxon>
        <taxon>Aspergillaceae</taxon>
        <taxon>Aspergillus</taxon>
        <taxon>Aspergillus subgen. Circumdati</taxon>
    </lineage>
</organism>
<gene>
    <name evidence="2" type="ORF">FE257_008708</name>
</gene>
<dbReference type="AlphaFoldDB" id="A0AAD4GTA1"/>
<feature type="region of interest" description="Disordered" evidence="1">
    <location>
        <begin position="369"/>
        <end position="392"/>
    </location>
</feature>
<protein>
    <submittedName>
        <fullName evidence="2">Uncharacterized protein</fullName>
    </submittedName>
</protein>
<comment type="caution">
    <text evidence="2">The sequence shown here is derived from an EMBL/GenBank/DDBJ whole genome shotgun (WGS) entry which is preliminary data.</text>
</comment>
<evidence type="ECO:0000313" key="3">
    <source>
        <dbReference type="Proteomes" id="UP001194746"/>
    </source>
</evidence>
<name>A0AAD4GTA1_ASPNN</name>
<evidence type="ECO:0000256" key="1">
    <source>
        <dbReference type="SAM" id="MobiDB-lite"/>
    </source>
</evidence>
<reference evidence="2" key="2">
    <citation type="submission" date="2020-02" db="EMBL/GenBank/DDBJ databases">
        <authorList>
            <person name="Gilchrist C.L.M."/>
            <person name="Chooi Y.-H."/>
        </authorList>
    </citation>
    <scope>NUCLEOTIDE SEQUENCE</scope>
    <source>
        <strain evidence="2">MST-FP2251</strain>
    </source>
</reference>
<keyword evidence="3" id="KW-1185">Reference proteome</keyword>